<dbReference type="EMBL" id="BAAAQG010000012">
    <property type="protein sequence ID" value="GAA1715013.1"/>
    <property type="molecule type" value="Genomic_DNA"/>
</dbReference>
<organism evidence="2 3">
    <name type="scientific">Dietzia cercidiphylli</name>
    <dbReference type="NCBI Taxonomy" id="498199"/>
    <lineage>
        <taxon>Bacteria</taxon>
        <taxon>Bacillati</taxon>
        <taxon>Actinomycetota</taxon>
        <taxon>Actinomycetes</taxon>
        <taxon>Mycobacteriales</taxon>
        <taxon>Dietziaceae</taxon>
        <taxon>Dietzia</taxon>
    </lineage>
</organism>
<dbReference type="Proteomes" id="UP001500383">
    <property type="component" value="Unassembled WGS sequence"/>
</dbReference>
<reference evidence="2 3" key="1">
    <citation type="journal article" date="2019" name="Int. J. Syst. Evol. Microbiol.">
        <title>The Global Catalogue of Microorganisms (GCM) 10K type strain sequencing project: providing services to taxonomists for standard genome sequencing and annotation.</title>
        <authorList>
            <consortium name="The Broad Institute Genomics Platform"/>
            <consortium name="The Broad Institute Genome Sequencing Center for Infectious Disease"/>
            <person name="Wu L."/>
            <person name="Ma J."/>
        </authorList>
    </citation>
    <scope>NUCLEOTIDE SEQUENCE [LARGE SCALE GENOMIC DNA]</scope>
    <source>
        <strain evidence="2 3">JCM 16002</strain>
    </source>
</reference>
<sequence>MEPALRPAPAVYRRRLFHSRDATPDQCSDVVWIQGNRLFCDARFSTDDSGARDFHMGFAGRLQCTDAAIGEFEWVHAIAAGEAFGSADIGQLFDVPGWGLLEVGRQLDYVELWEQRPDEPGPVWEARGVDDHGTEALVVCVGDSFGLALGADPAGGRPSSVHIGSRTAQGWLARYSSWSGPEPPLFSLSPHSDGRFVISWRAGEHSGPPVSFDPIHPTRATRPTHSGAEND</sequence>
<protein>
    <submittedName>
        <fullName evidence="2">Uncharacterized protein</fullName>
    </submittedName>
</protein>
<evidence type="ECO:0000313" key="2">
    <source>
        <dbReference type="EMBL" id="GAA1715013.1"/>
    </source>
</evidence>
<name>A0ABN2IZM0_9ACTN</name>
<evidence type="ECO:0000313" key="3">
    <source>
        <dbReference type="Proteomes" id="UP001500383"/>
    </source>
</evidence>
<gene>
    <name evidence="2" type="ORF">GCM10009831_25880</name>
</gene>
<evidence type="ECO:0000256" key="1">
    <source>
        <dbReference type="SAM" id="MobiDB-lite"/>
    </source>
</evidence>
<dbReference type="RefSeq" id="WP_182638401.1">
    <property type="nucleotide sequence ID" value="NZ_BAAAQG010000012.1"/>
</dbReference>
<feature type="compositionally biased region" description="Polar residues" evidence="1">
    <location>
        <begin position="221"/>
        <end position="231"/>
    </location>
</feature>
<proteinExistence type="predicted"/>
<accession>A0ABN2IZM0</accession>
<comment type="caution">
    <text evidence="2">The sequence shown here is derived from an EMBL/GenBank/DDBJ whole genome shotgun (WGS) entry which is preliminary data.</text>
</comment>
<keyword evidence="3" id="KW-1185">Reference proteome</keyword>
<feature type="region of interest" description="Disordered" evidence="1">
    <location>
        <begin position="207"/>
        <end position="231"/>
    </location>
</feature>